<name>A0AA40KWJ8_9HYME</name>
<evidence type="ECO:0000256" key="1">
    <source>
        <dbReference type="SAM" id="MobiDB-lite"/>
    </source>
</evidence>
<evidence type="ECO:0000313" key="3">
    <source>
        <dbReference type="Proteomes" id="UP001177670"/>
    </source>
</evidence>
<dbReference type="Proteomes" id="UP001177670">
    <property type="component" value="Unassembled WGS sequence"/>
</dbReference>
<proteinExistence type="predicted"/>
<reference evidence="2" key="1">
    <citation type="submission" date="2021-10" db="EMBL/GenBank/DDBJ databases">
        <title>Melipona bicolor Genome sequencing and assembly.</title>
        <authorList>
            <person name="Araujo N.S."/>
            <person name="Arias M.C."/>
        </authorList>
    </citation>
    <scope>NUCLEOTIDE SEQUENCE</scope>
    <source>
        <strain evidence="2">USP_2M_L1-L4_2017</strain>
        <tissue evidence="2">Whole body</tissue>
    </source>
</reference>
<protein>
    <submittedName>
        <fullName evidence="2">Uncharacterized protein</fullName>
    </submittedName>
</protein>
<comment type="caution">
    <text evidence="2">The sequence shown here is derived from an EMBL/GenBank/DDBJ whole genome shotgun (WGS) entry which is preliminary data.</text>
</comment>
<dbReference type="EMBL" id="JAHYIQ010000002">
    <property type="protein sequence ID" value="KAK1135238.1"/>
    <property type="molecule type" value="Genomic_DNA"/>
</dbReference>
<evidence type="ECO:0000313" key="2">
    <source>
        <dbReference type="EMBL" id="KAK1135238.1"/>
    </source>
</evidence>
<feature type="region of interest" description="Disordered" evidence="1">
    <location>
        <begin position="23"/>
        <end position="43"/>
    </location>
</feature>
<keyword evidence="3" id="KW-1185">Reference proteome</keyword>
<sequence length="85" mass="8836">MQEVEPDFHGRPSRTVQHFHRTAAVAKGKGKGKGGRGERVAPSVDEKVKGSRCVCVSCTGVTGAASSAALFAVASATCVFFINNN</sequence>
<organism evidence="2 3">
    <name type="scientific">Melipona bicolor</name>
    <dbReference type="NCBI Taxonomy" id="60889"/>
    <lineage>
        <taxon>Eukaryota</taxon>
        <taxon>Metazoa</taxon>
        <taxon>Ecdysozoa</taxon>
        <taxon>Arthropoda</taxon>
        <taxon>Hexapoda</taxon>
        <taxon>Insecta</taxon>
        <taxon>Pterygota</taxon>
        <taxon>Neoptera</taxon>
        <taxon>Endopterygota</taxon>
        <taxon>Hymenoptera</taxon>
        <taxon>Apocrita</taxon>
        <taxon>Aculeata</taxon>
        <taxon>Apoidea</taxon>
        <taxon>Anthophila</taxon>
        <taxon>Apidae</taxon>
        <taxon>Melipona</taxon>
    </lineage>
</organism>
<gene>
    <name evidence="2" type="ORF">K0M31_008009</name>
</gene>
<dbReference type="AlphaFoldDB" id="A0AA40KWJ8"/>
<accession>A0AA40KWJ8</accession>